<dbReference type="AlphaFoldDB" id="A0AB39LSH3"/>
<sequence length="177" mass="19064">MTLARILAGTSSVLATLTLSGCSLVWSCTDTTAEREEAGVGVEVVDTDGRPSGVTAEVLDWRREPHPQVPAEGDQIHFDIRFQGLGDEWNGPVVDVCAVDEERVVLGCQEVYAQETFGHSGKHTGDGWLGVEDPERTAEVLVIPNDRSDQDLRSCDQDMKDGGGIHPPDSPLPGDQL</sequence>
<reference evidence="2" key="1">
    <citation type="submission" date="2024-07" db="EMBL/GenBank/DDBJ databases">
        <authorList>
            <person name="Yu S.T."/>
        </authorList>
    </citation>
    <scope>NUCLEOTIDE SEQUENCE</scope>
    <source>
        <strain evidence="2">R02</strain>
    </source>
</reference>
<feature type="region of interest" description="Disordered" evidence="1">
    <location>
        <begin position="142"/>
        <end position="177"/>
    </location>
</feature>
<evidence type="ECO:0008006" key="3">
    <source>
        <dbReference type="Google" id="ProtNLM"/>
    </source>
</evidence>
<accession>A0AB39LSH3</accession>
<protein>
    <recommendedName>
        <fullName evidence="3">Lipoprotein</fullName>
    </recommendedName>
</protein>
<organism evidence="2">
    <name type="scientific">Streptomyces sp. R02</name>
    <dbReference type="NCBI Taxonomy" id="3238623"/>
    <lineage>
        <taxon>Bacteria</taxon>
        <taxon>Bacillati</taxon>
        <taxon>Actinomycetota</taxon>
        <taxon>Actinomycetes</taxon>
        <taxon>Kitasatosporales</taxon>
        <taxon>Streptomycetaceae</taxon>
        <taxon>Streptomyces</taxon>
    </lineage>
</organism>
<name>A0AB39LSH3_9ACTN</name>
<proteinExistence type="predicted"/>
<evidence type="ECO:0000313" key="2">
    <source>
        <dbReference type="EMBL" id="XDP96904.1"/>
    </source>
</evidence>
<feature type="compositionally biased region" description="Basic and acidic residues" evidence="1">
    <location>
        <begin position="146"/>
        <end position="163"/>
    </location>
</feature>
<dbReference type="RefSeq" id="WP_369159537.1">
    <property type="nucleotide sequence ID" value="NZ_CP163429.1"/>
</dbReference>
<gene>
    <name evidence="2" type="ORF">AB5J57_26775</name>
</gene>
<dbReference type="EMBL" id="CP163429">
    <property type="protein sequence ID" value="XDP96904.1"/>
    <property type="molecule type" value="Genomic_DNA"/>
</dbReference>
<dbReference type="PROSITE" id="PS51257">
    <property type="entry name" value="PROKAR_LIPOPROTEIN"/>
    <property type="match status" value="1"/>
</dbReference>
<evidence type="ECO:0000256" key="1">
    <source>
        <dbReference type="SAM" id="MobiDB-lite"/>
    </source>
</evidence>